<keyword evidence="5" id="KW-1185">Reference proteome</keyword>
<dbReference type="InterPro" id="IPR044244">
    <property type="entry name" value="TTC27/Emw1"/>
</dbReference>
<feature type="repeat" description="TPR" evidence="3">
    <location>
        <begin position="547"/>
        <end position="580"/>
    </location>
</feature>
<accession>A0A9W8DWP2</accession>
<name>A0A9W8DWP2_9FUNG</name>
<keyword evidence="1" id="KW-0677">Repeat</keyword>
<proteinExistence type="predicted"/>
<dbReference type="Proteomes" id="UP001150569">
    <property type="component" value="Unassembled WGS sequence"/>
</dbReference>
<reference evidence="4" key="1">
    <citation type="submission" date="2022-07" db="EMBL/GenBank/DDBJ databases">
        <title>Phylogenomic reconstructions and comparative analyses of Kickxellomycotina fungi.</title>
        <authorList>
            <person name="Reynolds N.K."/>
            <person name="Stajich J.E."/>
            <person name="Barry K."/>
            <person name="Grigoriev I.V."/>
            <person name="Crous P."/>
            <person name="Smith M.E."/>
        </authorList>
    </citation>
    <scope>NUCLEOTIDE SEQUENCE</scope>
    <source>
        <strain evidence="4">RSA 861</strain>
    </source>
</reference>
<dbReference type="PANTHER" id="PTHR16193">
    <property type="entry name" value="TETRATRICOPEPTIDE REPEAT PROTEIN 27"/>
    <property type="match status" value="1"/>
</dbReference>
<dbReference type="SUPFAM" id="SSF48452">
    <property type="entry name" value="TPR-like"/>
    <property type="match status" value="1"/>
</dbReference>
<protein>
    <recommendedName>
        <fullName evidence="6">TPR-like protein</fullName>
    </recommendedName>
</protein>
<sequence length="852" mass="95304">MQDLPDWRLLAQPGKATSPIPAVLSNHPQADLWTAIYEGRYLDVLRSDTGRHVLGLTGSTTEGTTYEDQLATQLTNGPAEAQAELRAGMLAVGVALLQLFVQQGWTGPRLELDTAEIIPPVLANTLGAPTDWTAALLKLLEVDGERAYHLTSDPYLLVLSRILLVRILCGVADDDAEPAAEGPMAPASAAWWATRCLRLHQSLLDENAATLASQIHTLQDRTGKILTGTTNQECAPTLPESLRSELLARYYLERGLVNEIYDRHHESVADFTRAQEASGLQWKVTGALGRRTKFQKFDVSQLVVMAESASLDPQIDSNAKTASANDTKAPHTLALNDDTVLESIHYTDGGDPTEQGNLRIIDQCVLLAFCLNIKNTNPSDGLTFEQMKPYVSRVISHPNNWMVHTMALVLRSRLEAEGSRTVERSALQLQALVDQMPSAESHVTERLAYFYTLQLPSRWELEKELALRFASLGVFRSALEIFERLEMWDEVISCYQMLEQASVAERIVRERLAVTPDDPKLLCLLGDLTNDPAHWERAWEVSGHRYARAMRSLGGRHYHEKRYSESIACYERALALNPLFENSWFMLGCAGLQVEDWATAARAFLRTTNLDPDNAEAWSNLASCYLRQDKKLDAFGAFRMAARKHHDSWRIWSNYLYVSIDLGFFSEAIAALDRVITLSYPKRQDDCLDVDVLNTIVQAAIRDRVDVHGVPVGRQAAVIERLLVNSITSRISSVPRVWKICADFWFWQKRYVQALDAHLKAYRCLVTNPALDHDQAVFVEVAEGALELTDAYRNLGPLPATPDGDAVTAADWNYQARLILRSLIGRTKDTFGDHPLHDRLTETLAELKAPKT</sequence>
<evidence type="ECO:0008006" key="6">
    <source>
        <dbReference type="Google" id="ProtNLM"/>
    </source>
</evidence>
<dbReference type="OrthoDB" id="1936594at2759"/>
<dbReference type="AlphaFoldDB" id="A0A9W8DWP2"/>
<gene>
    <name evidence="4" type="ORF">IWQ60_001346</name>
</gene>
<comment type="caution">
    <text evidence="4">The sequence shown here is derived from an EMBL/GenBank/DDBJ whole genome shotgun (WGS) entry which is preliminary data.</text>
</comment>
<feature type="repeat" description="TPR" evidence="3">
    <location>
        <begin position="581"/>
        <end position="614"/>
    </location>
</feature>
<evidence type="ECO:0000256" key="3">
    <source>
        <dbReference type="PROSITE-ProRule" id="PRU00339"/>
    </source>
</evidence>
<dbReference type="PROSITE" id="PS50005">
    <property type="entry name" value="TPR"/>
    <property type="match status" value="2"/>
</dbReference>
<evidence type="ECO:0000313" key="4">
    <source>
        <dbReference type="EMBL" id="KAJ1929236.1"/>
    </source>
</evidence>
<dbReference type="InterPro" id="IPR011990">
    <property type="entry name" value="TPR-like_helical_dom_sf"/>
</dbReference>
<organism evidence="4 5">
    <name type="scientific">Tieghemiomyces parasiticus</name>
    <dbReference type="NCBI Taxonomy" id="78921"/>
    <lineage>
        <taxon>Eukaryota</taxon>
        <taxon>Fungi</taxon>
        <taxon>Fungi incertae sedis</taxon>
        <taxon>Zoopagomycota</taxon>
        <taxon>Kickxellomycotina</taxon>
        <taxon>Dimargaritomycetes</taxon>
        <taxon>Dimargaritales</taxon>
        <taxon>Dimargaritaceae</taxon>
        <taxon>Tieghemiomyces</taxon>
    </lineage>
</organism>
<dbReference type="Pfam" id="PF13432">
    <property type="entry name" value="TPR_16"/>
    <property type="match status" value="1"/>
</dbReference>
<dbReference type="PANTHER" id="PTHR16193:SF0">
    <property type="entry name" value="TETRATRICOPEPTIDE REPEAT PROTEIN 27"/>
    <property type="match status" value="1"/>
</dbReference>
<evidence type="ECO:0000313" key="5">
    <source>
        <dbReference type="Proteomes" id="UP001150569"/>
    </source>
</evidence>
<evidence type="ECO:0000256" key="2">
    <source>
        <dbReference type="ARBA" id="ARBA00022803"/>
    </source>
</evidence>
<dbReference type="Gene3D" id="1.25.40.10">
    <property type="entry name" value="Tetratricopeptide repeat domain"/>
    <property type="match status" value="1"/>
</dbReference>
<dbReference type="SMART" id="SM00028">
    <property type="entry name" value="TPR"/>
    <property type="match status" value="5"/>
</dbReference>
<keyword evidence="2 3" id="KW-0802">TPR repeat</keyword>
<evidence type="ECO:0000256" key="1">
    <source>
        <dbReference type="ARBA" id="ARBA00022737"/>
    </source>
</evidence>
<dbReference type="EMBL" id="JANBPT010000042">
    <property type="protein sequence ID" value="KAJ1929236.1"/>
    <property type="molecule type" value="Genomic_DNA"/>
</dbReference>
<dbReference type="InterPro" id="IPR019734">
    <property type="entry name" value="TPR_rpt"/>
</dbReference>